<dbReference type="CDD" id="cd04242">
    <property type="entry name" value="AAK_G5K_ProB"/>
    <property type="match status" value="1"/>
</dbReference>
<evidence type="ECO:0000259" key="9">
    <source>
        <dbReference type="SMART" id="SM00359"/>
    </source>
</evidence>
<evidence type="ECO:0000256" key="5">
    <source>
        <dbReference type="ARBA" id="ARBA00022741"/>
    </source>
</evidence>
<dbReference type="GO" id="GO:0055129">
    <property type="term" value="P:L-proline biosynthetic process"/>
    <property type="evidence" value="ECO:0007669"/>
    <property type="project" value="UniProtKB-UniRule"/>
</dbReference>
<dbReference type="GO" id="GO:0004349">
    <property type="term" value="F:glutamate 5-kinase activity"/>
    <property type="evidence" value="ECO:0007669"/>
    <property type="project" value="UniProtKB-UniRule"/>
</dbReference>
<dbReference type="InterPro" id="IPR019797">
    <property type="entry name" value="Glutamate_5-kinase_CS"/>
</dbReference>
<feature type="binding site" evidence="8">
    <location>
        <position position="76"/>
    </location>
    <ligand>
        <name>substrate</name>
    </ligand>
</feature>
<proteinExistence type="inferred from homology"/>
<dbReference type="PIRSF" id="PIRSF000729">
    <property type="entry name" value="GK"/>
    <property type="match status" value="1"/>
</dbReference>
<evidence type="ECO:0000256" key="6">
    <source>
        <dbReference type="ARBA" id="ARBA00022777"/>
    </source>
</evidence>
<reference evidence="10" key="1">
    <citation type="journal article" date="2021" name="PeerJ">
        <title>Extensive microbial diversity within the chicken gut microbiome revealed by metagenomics and culture.</title>
        <authorList>
            <person name="Gilroy R."/>
            <person name="Ravi A."/>
            <person name="Getino M."/>
            <person name="Pursley I."/>
            <person name="Horton D.L."/>
            <person name="Alikhan N.F."/>
            <person name="Baker D."/>
            <person name="Gharbi K."/>
            <person name="Hall N."/>
            <person name="Watson M."/>
            <person name="Adriaenssens E.M."/>
            <person name="Foster-Nyarko E."/>
            <person name="Jarju S."/>
            <person name="Secka A."/>
            <person name="Antonio M."/>
            <person name="Oren A."/>
            <person name="Chaudhuri R.R."/>
            <person name="La Ragione R."/>
            <person name="Hildebrand F."/>
            <person name="Pallen M.J."/>
        </authorList>
    </citation>
    <scope>NUCLEOTIDE SEQUENCE</scope>
    <source>
        <strain evidence="10">5032</strain>
    </source>
</reference>
<evidence type="ECO:0000313" key="11">
    <source>
        <dbReference type="Proteomes" id="UP000823821"/>
    </source>
</evidence>
<dbReference type="CDD" id="cd21157">
    <property type="entry name" value="PUA_G5K"/>
    <property type="match status" value="1"/>
</dbReference>
<dbReference type="EC" id="2.7.2.11" evidence="8"/>
<dbReference type="PANTHER" id="PTHR43654:SF1">
    <property type="entry name" value="ISOPENTENYL PHOSPHATE KINASE"/>
    <property type="match status" value="1"/>
</dbReference>
<comment type="caution">
    <text evidence="10">The sequence shown here is derived from an EMBL/GenBank/DDBJ whole genome shotgun (WGS) entry which is preliminary data.</text>
</comment>
<feature type="binding site" evidence="8">
    <location>
        <position position="25"/>
    </location>
    <ligand>
        <name>ATP</name>
        <dbReference type="ChEBI" id="CHEBI:30616"/>
    </ligand>
</feature>
<dbReference type="HAMAP" id="MF_00456">
    <property type="entry name" value="ProB"/>
    <property type="match status" value="1"/>
</dbReference>
<reference evidence="10" key="2">
    <citation type="submission" date="2021-04" db="EMBL/GenBank/DDBJ databases">
        <authorList>
            <person name="Gilroy R."/>
        </authorList>
    </citation>
    <scope>NUCLEOTIDE SEQUENCE</scope>
    <source>
        <strain evidence="10">5032</strain>
    </source>
</reference>
<evidence type="ECO:0000256" key="4">
    <source>
        <dbReference type="ARBA" id="ARBA00022679"/>
    </source>
</evidence>
<accession>A0A9D2HMV0</accession>
<comment type="pathway">
    <text evidence="8">Amino-acid biosynthesis; L-proline biosynthesis; L-glutamate 5-semialdehyde from L-glutamate: step 1/2.</text>
</comment>
<dbReference type="InterPro" id="IPR002478">
    <property type="entry name" value="PUA"/>
</dbReference>
<dbReference type="InterPro" id="IPR001057">
    <property type="entry name" value="Glu/AcGlu_kinase"/>
</dbReference>
<dbReference type="GO" id="GO:0003723">
    <property type="term" value="F:RNA binding"/>
    <property type="evidence" value="ECO:0007669"/>
    <property type="project" value="InterPro"/>
</dbReference>
<evidence type="ECO:0000256" key="1">
    <source>
        <dbReference type="ARBA" id="ARBA00022490"/>
    </source>
</evidence>
<keyword evidence="5 8" id="KW-0547">Nucleotide-binding</keyword>
<dbReference type="PROSITE" id="PS00902">
    <property type="entry name" value="GLUTAMATE_5_KINASE"/>
    <property type="match status" value="1"/>
</dbReference>
<dbReference type="InterPro" id="IPR036974">
    <property type="entry name" value="PUA_sf"/>
</dbReference>
<evidence type="ECO:0000256" key="2">
    <source>
        <dbReference type="ARBA" id="ARBA00022605"/>
    </source>
</evidence>
<comment type="subcellular location">
    <subcellularLocation>
        <location evidence="8">Cytoplasm</location>
    </subcellularLocation>
</comment>
<dbReference type="AlphaFoldDB" id="A0A9D2HMV0"/>
<keyword evidence="6 8" id="KW-0418">Kinase</keyword>
<dbReference type="PROSITE" id="PS50890">
    <property type="entry name" value="PUA"/>
    <property type="match status" value="1"/>
</dbReference>
<dbReference type="SUPFAM" id="SSF53633">
    <property type="entry name" value="Carbamate kinase-like"/>
    <property type="match status" value="1"/>
</dbReference>
<dbReference type="InterPro" id="IPR011529">
    <property type="entry name" value="Glu_5kinase"/>
</dbReference>
<dbReference type="InterPro" id="IPR041739">
    <property type="entry name" value="G5K_ProB"/>
</dbReference>
<name>A0A9D2HMV0_9BACT</name>
<keyword evidence="7 8" id="KW-0067">ATP-binding</keyword>
<dbReference type="InterPro" id="IPR015947">
    <property type="entry name" value="PUA-like_sf"/>
</dbReference>
<keyword evidence="3 8" id="KW-0641">Proline biosynthesis</keyword>
<dbReference type="Proteomes" id="UP000823821">
    <property type="component" value="Unassembled WGS sequence"/>
</dbReference>
<dbReference type="GO" id="GO:0005524">
    <property type="term" value="F:ATP binding"/>
    <property type="evidence" value="ECO:0007669"/>
    <property type="project" value="UniProtKB-KW"/>
</dbReference>
<dbReference type="EMBL" id="DWZD01000019">
    <property type="protein sequence ID" value="HJA78563.1"/>
    <property type="molecule type" value="Genomic_DNA"/>
</dbReference>
<comment type="caution">
    <text evidence="8">Lacks conserved residue(s) required for the propagation of feature annotation.</text>
</comment>
<protein>
    <recommendedName>
        <fullName evidence="8">Glutamate 5-kinase</fullName>
        <ecNumber evidence="8">2.7.2.11</ecNumber>
    </recommendedName>
    <alternativeName>
        <fullName evidence="8">Gamma-glutamyl kinase</fullName>
        <shortName evidence="8">GK</shortName>
    </alternativeName>
</protein>
<keyword evidence="2 8" id="KW-0028">Amino-acid biosynthesis</keyword>
<keyword evidence="4 8" id="KW-0808">Transferase</keyword>
<dbReference type="FunFam" id="3.40.1160.10:FF:000006">
    <property type="entry name" value="Glutamate 5-kinase"/>
    <property type="match status" value="1"/>
</dbReference>
<dbReference type="PANTHER" id="PTHR43654">
    <property type="entry name" value="GLUTAMATE 5-KINASE"/>
    <property type="match status" value="1"/>
</dbReference>
<feature type="binding site" evidence="8">
    <location>
        <position position="166"/>
    </location>
    <ligand>
        <name>substrate</name>
    </ligand>
</feature>
<comment type="similarity">
    <text evidence="8">Belongs to the glutamate 5-kinase family.</text>
</comment>
<comment type="catalytic activity">
    <reaction evidence="8">
        <text>L-glutamate + ATP = L-glutamyl 5-phosphate + ADP</text>
        <dbReference type="Rhea" id="RHEA:14877"/>
        <dbReference type="ChEBI" id="CHEBI:29985"/>
        <dbReference type="ChEBI" id="CHEBI:30616"/>
        <dbReference type="ChEBI" id="CHEBI:58274"/>
        <dbReference type="ChEBI" id="CHEBI:456216"/>
        <dbReference type="EC" id="2.7.2.11"/>
    </reaction>
</comment>
<gene>
    <name evidence="8 10" type="primary">proB</name>
    <name evidence="10" type="ORF">H9784_03175</name>
</gene>
<comment type="function">
    <text evidence="8">Catalyzes the transfer of a phosphate group to glutamate to form L-glutamate 5-phosphate.</text>
</comment>
<evidence type="ECO:0000313" key="10">
    <source>
        <dbReference type="EMBL" id="HJA78563.1"/>
    </source>
</evidence>
<feature type="binding site" evidence="8">
    <location>
        <position position="178"/>
    </location>
    <ligand>
        <name>substrate</name>
    </ligand>
</feature>
<keyword evidence="1 8" id="KW-0963">Cytoplasm</keyword>
<dbReference type="InterPro" id="IPR005715">
    <property type="entry name" value="Glu_5kinase/COase_Synthase"/>
</dbReference>
<evidence type="ECO:0000256" key="7">
    <source>
        <dbReference type="ARBA" id="ARBA00022840"/>
    </source>
</evidence>
<sequence>MKTRPQDWQEEKRQALAHARLVIIKIGSAVLTDPSGLRMPVLENIAAQMAALRKGEDMPADRRGEEPARRIILVSSAAVAAGRATLARHGRHFEVVGLAARQAAAAVGQGQLMRAWDRAFAPFGLPTAQVLLTRDDLRARQRFLNARNTFAELLQWDVLPIVNENDTVSVAELKFGDNDCLSSLLVNLTGADLFINLTSAPGVLAGNPQENPDVGVMSCVENVGELDLGRLCGGKTTVGTGGMYSKLTAARRAAQLGVPTLILPGREPDVMRRAFAGEQVGTWVRPADHAISRRKFWLAYQSDPAGTVCVDAGAAEALQHRGGSLLPGGVRQVEGNFQQGALVRIARLEADGTSTVLGVGLSNYGAPDLRRIMGLKRIEVAAILGDAHYPEVIHRDNMLLEAAV</sequence>
<feature type="domain" description="PUA" evidence="9">
    <location>
        <begin position="306"/>
        <end position="393"/>
    </location>
</feature>
<dbReference type="PRINTS" id="PR00474">
    <property type="entry name" value="GLU5KINASE"/>
</dbReference>
<evidence type="ECO:0000256" key="8">
    <source>
        <dbReference type="HAMAP-Rule" id="MF_00456"/>
    </source>
</evidence>
<organism evidence="10 11">
    <name type="scientific">Candidatus Desulfovibrio intestinavium</name>
    <dbReference type="NCBI Taxonomy" id="2838534"/>
    <lineage>
        <taxon>Bacteria</taxon>
        <taxon>Pseudomonadati</taxon>
        <taxon>Thermodesulfobacteriota</taxon>
        <taxon>Desulfovibrionia</taxon>
        <taxon>Desulfovibrionales</taxon>
        <taxon>Desulfovibrionaceae</taxon>
        <taxon>Desulfovibrio</taxon>
    </lineage>
</organism>
<dbReference type="Pfam" id="PF01472">
    <property type="entry name" value="PUA"/>
    <property type="match status" value="1"/>
</dbReference>
<evidence type="ECO:0000256" key="3">
    <source>
        <dbReference type="ARBA" id="ARBA00022650"/>
    </source>
</evidence>
<dbReference type="Pfam" id="PF00696">
    <property type="entry name" value="AA_kinase"/>
    <property type="match status" value="1"/>
</dbReference>
<dbReference type="Gene3D" id="3.40.1160.10">
    <property type="entry name" value="Acetylglutamate kinase-like"/>
    <property type="match status" value="1"/>
</dbReference>
<feature type="binding site" evidence="8">
    <location>
        <begin position="240"/>
        <end position="246"/>
    </location>
    <ligand>
        <name>ATP</name>
        <dbReference type="ChEBI" id="CHEBI:30616"/>
    </ligand>
</feature>
<dbReference type="InterPro" id="IPR036393">
    <property type="entry name" value="AceGlu_kinase-like_sf"/>
</dbReference>
<dbReference type="InterPro" id="IPR001048">
    <property type="entry name" value="Asp/Glu/Uridylate_kinase"/>
</dbReference>
<dbReference type="SUPFAM" id="SSF88697">
    <property type="entry name" value="PUA domain-like"/>
    <property type="match status" value="1"/>
</dbReference>
<dbReference type="GO" id="GO:0005829">
    <property type="term" value="C:cytosol"/>
    <property type="evidence" value="ECO:0007669"/>
    <property type="project" value="TreeGrafter"/>
</dbReference>
<dbReference type="SMART" id="SM00359">
    <property type="entry name" value="PUA"/>
    <property type="match status" value="1"/>
</dbReference>
<dbReference type="NCBIfam" id="TIGR01027">
    <property type="entry name" value="proB"/>
    <property type="match status" value="1"/>
</dbReference>
<dbReference type="Gene3D" id="2.30.130.10">
    <property type="entry name" value="PUA domain"/>
    <property type="match status" value="1"/>
</dbReference>